<name>A0A2H1VB01_SPOFR</name>
<feature type="transmembrane region" description="Helical" evidence="1">
    <location>
        <begin position="69"/>
        <end position="88"/>
    </location>
</feature>
<sequence>MIVGVLYKCLIARVCVVEECYGKYDENGQCEVITAEKIQGWVERYRGLSNCGEKITLCFGRLKTRTTDYNKFIVIFAYVSIMIMPLTAGQMTRNQGVKFHRVLARLYNKMIGTDANAQETKMIKDFIRLIKKNPLQIKLISNFPAGMNLLPAIVMLFFNYLIVILQFNHVI</sequence>
<keyword evidence="1" id="KW-0472">Membrane</keyword>
<reference evidence="3" key="1">
    <citation type="submission" date="2016-07" db="EMBL/GenBank/DDBJ databases">
        <authorList>
            <person name="Bretaudeau A."/>
        </authorList>
    </citation>
    <scope>NUCLEOTIDE SEQUENCE</scope>
    <source>
        <strain evidence="3">Rice</strain>
        <tissue evidence="3">Whole body</tissue>
    </source>
</reference>
<gene>
    <name evidence="3" type="ORF">SFRICE_009785</name>
</gene>
<keyword evidence="1" id="KW-0812">Transmembrane</keyword>
<evidence type="ECO:0000256" key="1">
    <source>
        <dbReference type="SAM" id="Phobius"/>
    </source>
</evidence>
<keyword evidence="1" id="KW-1133">Transmembrane helix</keyword>
<protein>
    <submittedName>
        <fullName evidence="3">SFRICE_009785</fullName>
    </submittedName>
</protein>
<dbReference type="AlphaFoldDB" id="A0A2H1VB01"/>
<feature type="chain" id="PRO_5013857049" evidence="2">
    <location>
        <begin position="18"/>
        <end position="171"/>
    </location>
</feature>
<evidence type="ECO:0000313" key="3">
    <source>
        <dbReference type="EMBL" id="SOQ38019.1"/>
    </source>
</evidence>
<accession>A0A2H1VB01</accession>
<keyword evidence="2" id="KW-0732">Signal</keyword>
<feature type="transmembrane region" description="Helical" evidence="1">
    <location>
        <begin position="149"/>
        <end position="167"/>
    </location>
</feature>
<feature type="signal peptide" evidence="2">
    <location>
        <begin position="1"/>
        <end position="17"/>
    </location>
</feature>
<evidence type="ECO:0000256" key="2">
    <source>
        <dbReference type="SAM" id="SignalP"/>
    </source>
</evidence>
<organism evidence="3">
    <name type="scientific">Spodoptera frugiperda</name>
    <name type="common">Fall armyworm</name>
    <dbReference type="NCBI Taxonomy" id="7108"/>
    <lineage>
        <taxon>Eukaryota</taxon>
        <taxon>Metazoa</taxon>
        <taxon>Ecdysozoa</taxon>
        <taxon>Arthropoda</taxon>
        <taxon>Hexapoda</taxon>
        <taxon>Insecta</taxon>
        <taxon>Pterygota</taxon>
        <taxon>Neoptera</taxon>
        <taxon>Endopterygota</taxon>
        <taxon>Lepidoptera</taxon>
        <taxon>Glossata</taxon>
        <taxon>Ditrysia</taxon>
        <taxon>Noctuoidea</taxon>
        <taxon>Noctuidae</taxon>
        <taxon>Amphipyrinae</taxon>
        <taxon>Spodoptera</taxon>
    </lineage>
</organism>
<proteinExistence type="predicted"/>
<dbReference type="EMBL" id="ODYU01001592">
    <property type="protein sequence ID" value="SOQ38019.1"/>
    <property type="molecule type" value="Genomic_DNA"/>
</dbReference>